<dbReference type="Proteomes" id="UP001218218">
    <property type="component" value="Unassembled WGS sequence"/>
</dbReference>
<organism evidence="1 2">
    <name type="scientific">Mycena albidolilacea</name>
    <dbReference type="NCBI Taxonomy" id="1033008"/>
    <lineage>
        <taxon>Eukaryota</taxon>
        <taxon>Fungi</taxon>
        <taxon>Dikarya</taxon>
        <taxon>Basidiomycota</taxon>
        <taxon>Agaricomycotina</taxon>
        <taxon>Agaricomycetes</taxon>
        <taxon>Agaricomycetidae</taxon>
        <taxon>Agaricales</taxon>
        <taxon>Marasmiineae</taxon>
        <taxon>Mycenaceae</taxon>
        <taxon>Mycena</taxon>
    </lineage>
</organism>
<dbReference type="EMBL" id="JARIHO010000029">
    <property type="protein sequence ID" value="KAJ7337516.1"/>
    <property type="molecule type" value="Genomic_DNA"/>
</dbReference>
<accession>A0AAD7EMA1</accession>
<dbReference type="AlphaFoldDB" id="A0AAD7EMA1"/>
<comment type="caution">
    <text evidence="1">The sequence shown here is derived from an EMBL/GenBank/DDBJ whole genome shotgun (WGS) entry which is preliminary data.</text>
</comment>
<proteinExistence type="predicted"/>
<protein>
    <submittedName>
        <fullName evidence="1">Uncharacterized protein</fullName>
    </submittedName>
</protein>
<sequence>MVQSHGIVIELVVTGFRGSHGSPRLSWLHDPSLREFRQSFESRSLVPIQWLAFSLVCVRFTQNFESLESLPTSERLLGLACFTNNNLSAQRWLPGFDFQGSHVVQKGIPIEWTLDSNFDSHTLTIYVDWNILRMPYKTSSSFLYCAYAPYFNGKDWIDSNDESLGASQSLSQENIRSHAKPPEIDMQKGTLTWQPLQRMQDDGTFVDLEERDFTFQYEAVYSCRHWDPRGLEALVDLHQRYEVDPSAQGRDIARKIGPKVPIAGFLANEVTWADFLHLNCTTPEGHIVGDDVFFQGLQDLRDIVHPNPLHSQIEEVE</sequence>
<evidence type="ECO:0000313" key="1">
    <source>
        <dbReference type="EMBL" id="KAJ7337516.1"/>
    </source>
</evidence>
<keyword evidence="2" id="KW-1185">Reference proteome</keyword>
<evidence type="ECO:0000313" key="2">
    <source>
        <dbReference type="Proteomes" id="UP001218218"/>
    </source>
</evidence>
<reference evidence="1" key="1">
    <citation type="submission" date="2023-03" db="EMBL/GenBank/DDBJ databases">
        <title>Massive genome expansion in bonnet fungi (Mycena s.s.) driven by repeated elements and novel gene families across ecological guilds.</title>
        <authorList>
            <consortium name="Lawrence Berkeley National Laboratory"/>
            <person name="Harder C.B."/>
            <person name="Miyauchi S."/>
            <person name="Viragh M."/>
            <person name="Kuo A."/>
            <person name="Thoen E."/>
            <person name="Andreopoulos B."/>
            <person name="Lu D."/>
            <person name="Skrede I."/>
            <person name="Drula E."/>
            <person name="Henrissat B."/>
            <person name="Morin E."/>
            <person name="Kohler A."/>
            <person name="Barry K."/>
            <person name="LaButti K."/>
            <person name="Morin E."/>
            <person name="Salamov A."/>
            <person name="Lipzen A."/>
            <person name="Mereny Z."/>
            <person name="Hegedus B."/>
            <person name="Baldrian P."/>
            <person name="Stursova M."/>
            <person name="Weitz H."/>
            <person name="Taylor A."/>
            <person name="Grigoriev I.V."/>
            <person name="Nagy L.G."/>
            <person name="Martin F."/>
            <person name="Kauserud H."/>
        </authorList>
    </citation>
    <scope>NUCLEOTIDE SEQUENCE</scope>
    <source>
        <strain evidence="1">CBHHK002</strain>
    </source>
</reference>
<gene>
    <name evidence="1" type="ORF">DFH08DRAFT_812846</name>
</gene>
<name>A0AAD7EMA1_9AGAR</name>